<name>A0AA39WYE7_9PEZI</name>
<dbReference type="InterPro" id="IPR015421">
    <property type="entry name" value="PyrdxlP-dep_Trfase_major"/>
</dbReference>
<comment type="caution">
    <text evidence="6">The sequence shown here is derived from an EMBL/GenBank/DDBJ whole genome shotgun (WGS) entry which is preliminary data.</text>
</comment>
<keyword evidence="3 6" id="KW-0808">Transferase</keyword>
<dbReference type="SUPFAM" id="SSF53383">
    <property type="entry name" value="PLP-dependent transferases"/>
    <property type="match status" value="1"/>
</dbReference>
<keyword evidence="7" id="KW-1185">Reference proteome</keyword>
<dbReference type="InterPro" id="IPR004839">
    <property type="entry name" value="Aminotransferase_I/II_large"/>
</dbReference>
<dbReference type="Proteomes" id="UP001175000">
    <property type="component" value="Unassembled WGS sequence"/>
</dbReference>
<evidence type="ECO:0000313" key="6">
    <source>
        <dbReference type="EMBL" id="KAK0623890.1"/>
    </source>
</evidence>
<comment type="similarity">
    <text evidence="2">Belongs to the class-II pyridoxal-phosphate-dependent aminotransferase family. BioF subfamily.</text>
</comment>
<dbReference type="Gene3D" id="3.90.1150.10">
    <property type="entry name" value="Aspartate Aminotransferase, domain 1"/>
    <property type="match status" value="1"/>
</dbReference>
<reference evidence="6" key="1">
    <citation type="submission" date="2023-06" db="EMBL/GenBank/DDBJ databases">
        <title>Genome-scale phylogeny and comparative genomics of the fungal order Sordariales.</title>
        <authorList>
            <consortium name="Lawrence Berkeley National Laboratory"/>
            <person name="Hensen N."/>
            <person name="Bonometti L."/>
            <person name="Westerberg I."/>
            <person name="Brannstrom I.O."/>
            <person name="Guillou S."/>
            <person name="Cros-Aarteil S."/>
            <person name="Calhoun S."/>
            <person name="Haridas S."/>
            <person name="Kuo A."/>
            <person name="Mondo S."/>
            <person name="Pangilinan J."/>
            <person name="Riley R."/>
            <person name="Labutti K."/>
            <person name="Andreopoulos B."/>
            <person name="Lipzen A."/>
            <person name="Chen C."/>
            <person name="Yanf M."/>
            <person name="Daum C."/>
            <person name="Ng V."/>
            <person name="Clum A."/>
            <person name="Steindorff A."/>
            <person name="Ohm R."/>
            <person name="Martin F."/>
            <person name="Silar P."/>
            <person name="Natvig D."/>
            <person name="Lalanne C."/>
            <person name="Gautier V."/>
            <person name="Ament-Velasquez S.L."/>
            <person name="Kruys A."/>
            <person name="Hutchinson M.I."/>
            <person name="Powell A.J."/>
            <person name="Barry K."/>
            <person name="Miller A.N."/>
            <person name="Grigoriev I.V."/>
            <person name="Debuchy R."/>
            <person name="Gladieux P."/>
            <person name="Thoren M.H."/>
            <person name="Johannesson H."/>
        </authorList>
    </citation>
    <scope>NUCLEOTIDE SEQUENCE</scope>
    <source>
        <strain evidence="6">CBS 606.72</strain>
    </source>
</reference>
<evidence type="ECO:0000259" key="5">
    <source>
        <dbReference type="Pfam" id="PF00155"/>
    </source>
</evidence>
<dbReference type="GO" id="GO:0030170">
    <property type="term" value="F:pyridoxal phosphate binding"/>
    <property type="evidence" value="ECO:0007669"/>
    <property type="project" value="InterPro"/>
</dbReference>
<dbReference type="InterPro" id="IPR015422">
    <property type="entry name" value="PyrdxlP-dep_Trfase_small"/>
</dbReference>
<comment type="cofactor">
    <cofactor evidence="1">
        <name>pyridoxal 5'-phosphate</name>
        <dbReference type="ChEBI" id="CHEBI:597326"/>
    </cofactor>
</comment>
<evidence type="ECO:0000256" key="1">
    <source>
        <dbReference type="ARBA" id="ARBA00001933"/>
    </source>
</evidence>
<dbReference type="PANTHER" id="PTHR13693">
    <property type="entry name" value="CLASS II AMINOTRANSFERASE/8-AMINO-7-OXONONANOATE SYNTHASE"/>
    <property type="match status" value="1"/>
</dbReference>
<dbReference type="PANTHER" id="PTHR13693:SF77">
    <property type="entry name" value="8-AMINO-7-OXONONANOATE SYNTHASE"/>
    <property type="match status" value="1"/>
</dbReference>
<feature type="domain" description="Aminotransferase class I/classII large" evidence="5">
    <location>
        <begin position="55"/>
        <end position="428"/>
    </location>
</feature>
<dbReference type="GO" id="GO:0016740">
    <property type="term" value="F:transferase activity"/>
    <property type="evidence" value="ECO:0007669"/>
    <property type="project" value="UniProtKB-KW"/>
</dbReference>
<gene>
    <name evidence="6" type="ORF">B0T14DRAFT_477935</name>
</gene>
<dbReference type="InterPro" id="IPR015424">
    <property type="entry name" value="PyrdxlP-dep_Trfase"/>
</dbReference>
<keyword evidence="4" id="KW-0663">Pyridoxal phosphate</keyword>
<evidence type="ECO:0000256" key="2">
    <source>
        <dbReference type="ARBA" id="ARBA00010008"/>
    </source>
</evidence>
<dbReference type="InterPro" id="IPR050087">
    <property type="entry name" value="AON_synthase_class-II"/>
</dbReference>
<dbReference type="Gene3D" id="3.40.640.10">
    <property type="entry name" value="Type I PLP-dependent aspartate aminotransferase-like (Major domain)"/>
    <property type="match status" value="1"/>
</dbReference>
<accession>A0AA39WYE7</accession>
<organism evidence="6 7">
    <name type="scientific">Immersiella caudata</name>
    <dbReference type="NCBI Taxonomy" id="314043"/>
    <lineage>
        <taxon>Eukaryota</taxon>
        <taxon>Fungi</taxon>
        <taxon>Dikarya</taxon>
        <taxon>Ascomycota</taxon>
        <taxon>Pezizomycotina</taxon>
        <taxon>Sordariomycetes</taxon>
        <taxon>Sordariomycetidae</taxon>
        <taxon>Sordariales</taxon>
        <taxon>Lasiosphaeriaceae</taxon>
        <taxon>Immersiella</taxon>
    </lineage>
</organism>
<protein>
    <submittedName>
        <fullName evidence="6">Pyridoxal phosphate-dependent transferase</fullName>
    </submittedName>
</protein>
<dbReference type="EMBL" id="JAULSU010000003">
    <property type="protein sequence ID" value="KAK0623890.1"/>
    <property type="molecule type" value="Genomic_DNA"/>
</dbReference>
<dbReference type="Pfam" id="PF00155">
    <property type="entry name" value="Aminotran_1_2"/>
    <property type="match status" value="1"/>
</dbReference>
<sequence length="510" mass="55707">MSTTISDYIKAQQPRSAKAKASNTVSVFYRNLEEELDARRADHSLVTLHTREDHTVDFSSNDFLSLASTGLLRMAFFDELARHPNFQLGSTGSRLLDGNNHYIETVERELAEFHGAEAAIIVNSGYEGNGAIFSAIPRPGDVVVYDELIHASVHDGLKECLALTRLSFRHNDVDSFYETLLEVRDSQPQIRQGERSVIISVESVYSMDGDVCPLRELVDAAKEIFPAGNAVFVIDEAHSTGVQGPKGAGLVNALGLEKEIAIRMHTFGKALASTGAVILANDTIRTMLINHARSIIYTTAPSFPMLAGIRAAYTLLKSGMTQPAQDRVQLLVRHFFKHMLSKPIWNKAKEMGVLSIPLSEDWESKDHLTQIIPVWTRQKYNYFLVFHLHFNGFAAYPIDFPVVPKGTSRVRLVFHAANTEAEVEGLAQCIAAWAEEMVDIEESGKGVRIPTAARQAYSVVAAEEVKNGAAANGDKNGEKFDVVVGKGVGNGVSSGIPVSVGNGNGANGFH</sequence>
<evidence type="ECO:0000313" key="7">
    <source>
        <dbReference type="Proteomes" id="UP001175000"/>
    </source>
</evidence>
<proteinExistence type="inferred from homology"/>
<dbReference type="AlphaFoldDB" id="A0AA39WYE7"/>
<evidence type="ECO:0000256" key="3">
    <source>
        <dbReference type="ARBA" id="ARBA00022679"/>
    </source>
</evidence>
<dbReference type="GO" id="GO:0009102">
    <property type="term" value="P:biotin biosynthetic process"/>
    <property type="evidence" value="ECO:0007669"/>
    <property type="project" value="TreeGrafter"/>
</dbReference>
<evidence type="ECO:0000256" key="4">
    <source>
        <dbReference type="ARBA" id="ARBA00022898"/>
    </source>
</evidence>